<sequence>MLADERSELRLLLEQMRLEQREAMQGILQELQSWSSRNPASGAQEKPGAFASLRRARSESRLHSVPQRVPALEEMQQKVKAGLIGVQVMPLPPRSEVVMAPPVAVVPQPSECSSPRPPREGPPALGLGTVASGRRQSLTAGRRQSLSEQTQRGQDLKKLARTSQTSILMSEGAIAHEILFEKIGVGLFTRCRRSLLTLLCLVACLQTSCTVLVYSYDLGHPSSYIWTQVSTLFFTLLAILFVKLIFNAVMSPDLNTALDRIDRYVHNCDMGLDWQSMALREGFRARVLWIVSCVGFCALQFVEEWNLGQGIYDKQEVEEVELAWARNLSYFSAVVTTIEFVLSSAIVIKGTWFQCNLLAGLSKTLDCWCSDILLDVDFEAAVSSWNSLQAILKSVGRELGHCFLALQILGNVGLITALAGAFSLVLFSEQSFDSLIFQELAMLPLLLLFALAARLLGEGGALTKKCEDVPAFVNQLGSTESDPARQYLVQYILQSRPGFIVGGATLSYSVFFKLMVTLATLVSGVLGMLLRKYV</sequence>
<proteinExistence type="predicted"/>
<feature type="transmembrane region" description="Helical" evidence="2">
    <location>
        <begin position="225"/>
        <end position="246"/>
    </location>
</feature>
<reference evidence="3 4" key="1">
    <citation type="submission" date="2024-02" db="EMBL/GenBank/DDBJ databases">
        <authorList>
            <person name="Chen Y."/>
            <person name="Shah S."/>
            <person name="Dougan E. K."/>
            <person name="Thang M."/>
            <person name="Chan C."/>
        </authorList>
    </citation>
    <scope>NUCLEOTIDE SEQUENCE [LARGE SCALE GENOMIC DNA]</scope>
</reference>
<evidence type="ECO:0000256" key="1">
    <source>
        <dbReference type="SAM" id="MobiDB-lite"/>
    </source>
</evidence>
<accession>A0ABP0KD87</accession>
<gene>
    <name evidence="3" type="ORF">CCMP2556_LOCUS15752</name>
</gene>
<keyword evidence="4" id="KW-1185">Reference proteome</keyword>
<evidence type="ECO:0000313" key="3">
    <source>
        <dbReference type="EMBL" id="CAK9024764.1"/>
    </source>
</evidence>
<feature type="transmembrane region" description="Helical" evidence="2">
    <location>
        <begin position="195"/>
        <end position="213"/>
    </location>
</feature>
<organism evidence="3 4">
    <name type="scientific">Durusdinium trenchii</name>
    <dbReference type="NCBI Taxonomy" id="1381693"/>
    <lineage>
        <taxon>Eukaryota</taxon>
        <taxon>Sar</taxon>
        <taxon>Alveolata</taxon>
        <taxon>Dinophyceae</taxon>
        <taxon>Suessiales</taxon>
        <taxon>Symbiodiniaceae</taxon>
        <taxon>Durusdinium</taxon>
    </lineage>
</organism>
<comment type="caution">
    <text evidence="3">The sequence shown here is derived from an EMBL/GenBank/DDBJ whole genome shotgun (WGS) entry which is preliminary data.</text>
</comment>
<evidence type="ECO:0000256" key="2">
    <source>
        <dbReference type="SAM" id="Phobius"/>
    </source>
</evidence>
<feature type="region of interest" description="Disordered" evidence="1">
    <location>
        <begin position="35"/>
        <end position="62"/>
    </location>
</feature>
<feature type="transmembrane region" description="Helical" evidence="2">
    <location>
        <begin position="403"/>
        <end position="428"/>
    </location>
</feature>
<feature type="region of interest" description="Disordered" evidence="1">
    <location>
        <begin position="106"/>
        <end position="128"/>
    </location>
</feature>
<keyword evidence="2" id="KW-0812">Transmembrane</keyword>
<keyword evidence="2" id="KW-0472">Membrane</keyword>
<keyword evidence="2" id="KW-1133">Transmembrane helix</keyword>
<feature type="transmembrane region" description="Helical" evidence="2">
    <location>
        <begin position="510"/>
        <end position="530"/>
    </location>
</feature>
<dbReference type="Proteomes" id="UP001642484">
    <property type="component" value="Unassembled WGS sequence"/>
</dbReference>
<dbReference type="EMBL" id="CAXAMN010008335">
    <property type="protein sequence ID" value="CAK9024764.1"/>
    <property type="molecule type" value="Genomic_DNA"/>
</dbReference>
<evidence type="ECO:0000313" key="4">
    <source>
        <dbReference type="Proteomes" id="UP001642484"/>
    </source>
</evidence>
<protein>
    <submittedName>
        <fullName evidence="3">Uncharacterized protein</fullName>
    </submittedName>
</protein>
<name>A0ABP0KD87_9DINO</name>
<feature type="transmembrane region" description="Helical" evidence="2">
    <location>
        <begin position="440"/>
        <end position="457"/>
    </location>
</feature>